<dbReference type="EnsemblPlants" id="KQL24383">
    <property type="protein sequence ID" value="KQL24383"/>
    <property type="gene ID" value="SETIT_033720mg"/>
</dbReference>
<dbReference type="InParanoid" id="K4A4B6"/>
<sequence length="39" mass="4709">MKRVLFLISKKFCTLYLLVCDKYATVVQYYGTILLWCRD</sequence>
<dbReference type="Gramene" id="KQL24383">
    <property type="protein sequence ID" value="KQL24383"/>
    <property type="gene ID" value="SETIT_033720mg"/>
</dbReference>
<evidence type="ECO:0000313" key="2">
    <source>
        <dbReference type="Proteomes" id="UP000004995"/>
    </source>
</evidence>
<evidence type="ECO:0000313" key="1">
    <source>
        <dbReference type="EnsemblPlants" id="KQL24383"/>
    </source>
</evidence>
<name>K4A4B6_SETIT</name>
<protein>
    <submittedName>
        <fullName evidence="1">Uncharacterized protein</fullName>
    </submittedName>
</protein>
<keyword evidence="2" id="KW-1185">Reference proteome</keyword>
<organism evidence="1 2">
    <name type="scientific">Setaria italica</name>
    <name type="common">Foxtail millet</name>
    <name type="synonym">Panicum italicum</name>
    <dbReference type="NCBI Taxonomy" id="4555"/>
    <lineage>
        <taxon>Eukaryota</taxon>
        <taxon>Viridiplantae</taxon>
        <taxon>Streptophyta</taxon>
        <taxon>Embryophyta</taxon>
        <taxon>Tracheophyta</taxon>
        <taxon>Spermatophyta</taxon>
        <taxon>Magnoliopsida</taxon>
        <taxon>Liliopsida</taxon>
        <taxon>Poales</taxon>
        <taxon>Poaceae</taxon>
        <taxon>PACMAD clade</taxon>
        <taxon>Panicoideae</taxon>
        <taxon>Panicodae</taxon>
        <taxon>Paniceae</taxon>
        <taxon>Cenchrinae</taxon>
        <taxon>Setaria</taxon>
    </lineage>
</organism>
<dbReference type="Proteomes" id="UP000004995">
    <property type="component" value="Unassembled WGS sequence"/>
</dbReference>
<reference evidence="1" key="2">
    <citation type="submission" date="2018-08" db="UniProtKB">
        <authorList>
            <consortium name="EnsemblPlants"/>
        </authorList>
    </citation>
    <scope>IDENTIFICATION</scope>
    <source>
        <strain evidence="1">Yugu1</strain>
    </source>
</reference>
<dbReference type="AlphaFoldDB" id="K4A4B6"/>
<dbReference type="EMBL" id="AGNK02001060">
    <property type="status" value="NOT_ANNOTATED_CDS"/>
    <property type="molecule type" value="Genomic_DNA"/>
</dbReference>
<proteinExistence type="predicted"/>
<accession>K4A4B6</accession>
<dbReference type="HOGENOM" id="CLU_3320922_0_0_1"/>
<reference evidence="2" key="1">
    <citation type="journal article" date="2012" name="Nat. Biotechnol.">
        <title>Reference genome sequence of the model plant Setaria.</title>
        <authorList>
            <person name="Bennetzen J.L."/>
            <person name="Schmutz J."/>
            <person name="Wang H."/>
            <person name="Percifield R."/>
            <person name="Hawkins J."/>
            <person name="Pontaroli A.C."/>
            <person name="Estep M."/>
            <person name="Feng L."/>
            <person name="Vaughn J.N."/>
            <person name="Grimwood J."/>
            <person name="Jenkins J."/>
            <person name="Barry K."/>
            <person name="Lindquist E."/>
            <person name="Hellsten U."/>
            <person name="Deshpande S."/>
            <person name="Wang X."/>
            <person name="Wu X."/>
            <person name="Mitros T."/>
            <person name="Triplett J."/>
            <person name="Yang X."/>
            <person name="Ye C.Y."/>
            <person name="Mauro-Herrera M."/>
            <person name="Wang L."/>
            <person name="Li P."/>
            <person name="Sharma M."/>
            <person name="Sharma R."/>
            <person name="Ronald P.C."/>
            <person name="Panaud O."/>
            <person name="Kellogg E.A."/>
            <person name="Brutnell T.P."/>
            <person name="Doust A.N."/>
            <person name="Tuskan G.A."/>
            <person name="Rokhsar D."/>
            <person name="Devos K.M."/>
        </authorList>
    </citation>
    <scope>NUCLEOTIDE SEQUENCE [LARGE SCALE GENOMIC DNA]</scope>
    <source>
        <strain evidence="2">cv. Yugu1</strain>
    </source>
</reference>